<organism evidence="1 2">
    <name type="scientific">Psylliodes chrysocephalus</name>
    <dbReference type="NCBI Taxonomy" id="3402493"/>
    <lineage>
        <taxon>Eukaryota</taxon>
        <taxon>Metazoa</taxon>
        <taxon>Ecdysozoa</taxon>
        <taxon>Arthropoda</taxon>
        <taxon>Hexapoda</taxon>
        <taxon>Insecta</taxon>
        <taxon>Pterygota</taxon>
        <taxon>Neoptera</taxon>
        <taxon>Endopterygota</taxon>
        <taxon>Coleoptera</taxon>
        <taxon>Polyphaga</taxon>
        <taxon>Cucujiformia</taxon>
        <taxon>Chrysomeloidea</taxon>
        <taxon>Chrysomelidae</taxon>
        <taxon>Galerucinae</taxon>
        <taxon>Alticini</taxon>
        <taxon>Psylliodes</taxon>
    </lineage>
</organism>
<accession>A0A9P0GF62</accession>
<protein>
    <submittedName>
        <fullName evidence="1">Uncharacterized protein</fullName>
    </submittedName>
</protein>
<proteinExistence type="predicted"/>
<gene>
    <name evidence="1" type="ORF">PSYICH_LOCUS8423</name>
</gene>
<evidence type="ECO:0000313" key="2">
    <source>
        <dbReference type="Proteomes" id="UP001153636"/>
    </source>
</evidence>
<sequence>MLKLKYNYLYGRNLVYYPDINNYYDDLLGINWSARSVYWIKQYWPRHMSNLWPTEYNLRKLRRNETRQDETRQDETRERLFRAREVPSRRDERTLFSRPTRRERHLSRLVSFRGITYIRENYLHLNLTN</sequence>
<name>A0A9P0GF62_9CUCU</name>
<dbReference type="EMBL" id="OV651815">
    <property type="protein sequence ID" value="CAH1108621.1"/>
    <property type="molecule type" value="Genomic_DNA"/>
</dbReference>
<dbReference type="OrthoDB" id="6742334at2759"/>
<keyword evidence="2" id="KW-1185">Reference proteome</keyword>
<dbReference type="AlphaFoldDB" id="A0A9P0GF62"/>
<reference evidence="1" key="1">
    <citation type="submission" date="2022-01" db="EMBL/GenBank/DDBJ databases">
        <authorList>
            <person name="King R."/>
        </authorList>
    </citation>
    <scope>NUCLEOTIDE SEQUENCE</scope>
</reference>
<dbReference type="Proteomes" id="UP001153636">
    <property type="component" value="Chromosome 3"/>
</dbReference>
<evidence type="ECO:0000313" key="1">
    <source>
        <dbReference type="EMBL" id="CAH1108621.1"/>
    </source>
</evidence>